<dbReference type="PROSITE" id="PS51390">
    <property type="entry name" value="WAP"/>
    <property type="match status" value="1"/>
</dbReference>
<dbReference type="Gene3D" id="2.10.70.10">
    <property type="entry name" value="Complement Module, domain 1"/>
    <property type="match status" value="16"/>
</dbReference>
<dbReference type="InterPro" id="IPR000436">
    <property type="entry name" value="Sushi_SCR_CCP_dom"/>
</dbReference>
<evidence type="ECO:0000256" key="1">
    <source>
        <dbReference type="ARBA" id="ARBA00022737"/>
    </source>
</evidence>
<keyword evidence="3" id="KW-0768">Sushi</keyword>
<dbReference type="GO" id="GO:0005576">
    <property type="term" value="C:extracellular region"/>
    <property type="evidence" value="ECO:0007669"/>
    <property type="project" value="InterPro"/>
</dbReference>
<dbReference type="PANTHER" id="PTHR45656">
    <property type="entry name" value="PROTEIN CBR-CLEC-78"/>
    <property type="match status" value="1"/>
</dbReference>
<reference evidence="7" key="1">
    <citation type="submission" date="2015-11" db="EMBL/GenBank/DDBJ databases">
        <title>De novo transcriptome assembly of four potential Pierce s Disease insect vectors from Arizona vineyards.</title>
        <authorList>
            <person name="Tassone E.E."/>
        </authorList>
    </citation>
    <scope>NUCLEOTIDE SEQUENCE</scope>
</reference>
<feature type="compositionally biased region" description="Basic residues" evidence="4">
    <location>
        <begin position="731"/>
        <end position="749"/>
    </location>
</feature>
<feature type="domain" description="Sushi" evidence="5">
    <location>
        <begin position="1354"/>
        <end position="1412"/>
    </location>
</feature>
<dbReference type="SMART" id="SM00032">
    <property type="entry name" value="CCP"/>
    <property type="match status" value="17"/>
</dbReference>
<feature type="region of interest" description="Disordered" evidence="4">
    <location>
        <begin position="666"/>
        <end position="751"/>
    </location>
</feature>
<dbReference type="InterPro" id="IPR051277">
    <property type="entry name" value="SEZ6_CSMD_C4BPB_Regulators"/>
</dbReference>
<feature type="domain" description="Sushi" evidence="5">
    <location>
        <begin position="1294"/>
        <end position="1353"/>
    </location>
</feature>
<feature type="domain" description="WAP" evidence="6">
    <location>
        <begin position="78"/>
        <end position="131"/>
    </location>
</feature>
<dbReference type="PANTHER" id="PTHR45656:SF3">
    <property type="entry name" value="CUB AND SUSHI DOMAIN-CONTAINING PROTEIN 1"/>
    <property type="match status" value="1"/>
</dbReference>
<accession>A0A1B6G8F3</accession>
<feature type="domain" description="Sushi" evidence="5">
    <location>
        <begin position="256"/>
        <end position="314"/>
    </location>
</feature>
<organism evidence="7">
    <name type="scientific">Cuerna arida</name>
    <dbReference type="NCBI Taxonomy" id="1464854"/>
    <lineage>
        <taxon>Eukaryota</taxon>
        <taxon>Metazoa</taxon>
        <taxon>Ecdysozoa</taxon>
        <taxon>Arthropoda</taxon>
        <taxon>Hexapoda</taxon>
        <taxon>Insecta</taxon>
        <taxon>Pterygota</taxon>
        <taxon>Neoptera</taxon>
        <taxon>Paraneoptera</taxon>
        <taxon>Hemiptera</taxon>
        <taxon>Auchenorrhyncha</taxon>
        <taxon>Membracoidea</taxon>
        <taxon>Cicadellidae</taxon>
        <taxon>Cicadellinae</taxon>
        <taxon>Proconiini</taxon>
        <taxon>Cuerna</taxon>
    </lineage>
</organism>
<feature type="disulfide bond" evidence="3">
    <location>
        <begin position="1324"/>
        <end position="1351"/>
    </location>
</feature>
<dbReference type="SUPFAM" id="SSF48726">
    <property type="entry name" value="Immunoglobulin"/>
    <property type="match status" value="1"/>
</dbReference>
<feature type="domain" description="Sushi" evidence="5">
    <location>
        <begin position="506"/>
        <end position="563"/>
    </location>
</feature>
<feature type="non-terminal residue" evidence="7">
    <location>
        <position position="1"/>
    </location>
</feature>
<evidence type="ECO:0000313" key="7">
    <source>
        <dbReference type="EMBL" id="JAS58671.1"/>
    </source>
</evidence>
<feature type="domain" description="Sushi" evidence="5">
    <location>
        <begin position="750"/>
        <end position="816"/>
    </location>
</feature>
<evidence type="ECO:0008006" key="8">
    <source>
        <dbReference type="Google" id="ProtNLM"/>
    </source>
</evidence>
<feature type="disulfide bond" evidence="3">
    <location>
        <begin position="1013"/>
        <end position="1040"/>
    </location>
</feature>
<dbReference type="EMBL" id="GECZ01011098">
    <property type="protein sequence ID" value="JAS58671.1"/>
    <property type="molecule type" value="Transcribed_RNA"/>
</dbReference>
<sequence length="1475" mass="161985">ASRVPLAALRPRSHKQLTNVNSRTAMKSFATVLLLSVLLFTFFQSYDCRVWRRDVPELDEDEDLDEDMEDDGRVYKNPRNSPSALCPRDEEHAAFLGQKCLRKCSSDEDCKSKKKKCLCDNACGMSCIKPERECEELRSPALGTVTLTGRLFNDRATYSCELGYHVVGLKERTCQADGNWSGQAPVCKQNVYCKNPPHIDHARHNALPEQTTFDLDATIQYQCLTGYVTNGFPRAKCLAIDNAASWFGPDISCEPRSCGAPQDTAHGWHAGECYTYGCRVVYHCADGFELVGRNERTCQADGTWFPKDLPACVLVTAVQCPPPENPSHGKAIFTSCSYNSVVSYECDYGYTLLGESTRRCGADKKWSGTMPKCQEINCGHPGVLHNGWLENIESGTGLGASIIFRCREGMRLEGNTSSVCQIDGKWRYPLPQCLAPCVVPTVQQGRVIVSNTSRPNMTQSSGEPLMVSHGEHLSLECEPRYEPTLNNTPITCNNGTWSHIPRCVPARCKYMAKAPRNGMVIAPKTEHGMKARYHCKDGYTLRGEATTTCLFGNWTGEPPYCQEVYCPFPGYVENGKVLLVGNMGLYDYRPYVRKVTNNKQIMYDCIRGYVLSDGPPGATCVGGRWSPKQLPRCVPGQHPRLRWSRSVRTKRAALLHQWLRVRRAMPGGQSTTVMRKTAPSPKSNDNAANAGSRGRGGSNSAAKSDDLPDVDADGEEEKSPDGSTPTGEGRKKPKGSKGGKKKTGPRKVGKPCDAITQEIFMKLEIVKPGRDPNITYSHGVVVKVSCHQGYGVNIGENGTARCARGKWKPDKPHCRILPCFVPHSEHGIFTRSTTENGRTAGTVLNETTEISHNEVVEFSCTAGYNVQGPGNLKCWHGQWAVSSLPDCTPAPCELPHISHGQYLLGYRAGLTIGNGSSVMFQCDVEYKPSTVAPVECVLGELRPHTPSCRKDGGEYITGGDITKAGGDVDYLSGLRGSCGPPARVQGSLIFKNGEPLTETERSFPDGTEVTFNCIASIMGEKTSWRIVCEDGSWLGRSLSCDMEDPQDSSAAKDNSTCIFRNTEPNVVTFYRDQPIKEDVVEFMSGTVLLFRCADIGKYAMIGSSRRRCSQGEWDGQRPVCFGLNQENDYALEKPPTILFRHQLGPIAQSNEGTLIVYPGSILHMECLWIRRFGTPKWVVSHNYRKYPEGWSSDPGRDSQLEYRLSIFHASRDDSGTFTCITPTRHTHSVEIQVKAVHCAELPARRGLKLSTQNTKMNTRVLLTCANGNSLIGAPEIVCLPSGNWSAPVPVCESMECPDLGNLSDPNLRATILSREVGGQVMFSCTQGFGLIGPAHSTCLPAGEWAAPLPQCKEVQCDKPGVPENGYIQGQGVYKAGDLVQFNCNPDHMMEGQPIIACQENGRWSGVVPRCVQACAYPGTAISGRMSSVKFYYQINETVTFTCDDGLVMQGASMLKCQHNGKWSNAVPTCVAAPHS</sequence>
<feature type="domain" description="Sushi" evidence="5">
    <location>
        <begin position="191"/>
        <end position="255"/>
    </location>
</feature>
<feature type="domain" description="Sushi" evidence="5">
    <location>
        <begin position="976"/>
        <end position="1042"/>
    </location>
</feature>
<comment type="caution">
    <text evidence="3">Lacks conserved residue(s) required for the propagation of feature annotation.</text>
</comment>
<dbReference type="InterPro" id="IPR036179">
    <property type="entry name" value="Ig-like_dom_sf"/>
</dbReference>
<feature type="domain" description="Sushi" evidence="5">
    <location>
        <begin position="1236"/>
        <end position="1293"/>
    </location>
</feature>
<feature type="disulfide bond" evidence="3">
    <location>
        <begin position="1264"/>
        <end position="1291"/>
    </location>
</feature>
<feature type="compositionally biased region" description="Acidic residues" evidence="4">
    <location>
        <begin position="707"/>
        <end position="718"/>
    </location>
</feature>
<name>A0A1B6G8F3_9HEMI</name>
<protein>
    <recommendedName>
        <fullName evidence="8">Sushi, von Willebrand factor type A, EGF and pentraxin domain-containing protein 1</fullName>
    </recommendedName>
</protein>
<dbReference type="CDD" id="cd00033">
    <property type="entry name" value="CCP"/>
    <property type="match status" value="11"/>
</dbReference>
<feature type="disulfide bond" evidence="3">
    <location>
        <begin position="160"/>
        <end position="187"/>
    </location>
</feature>
<evidence type="ECO:0000256" key="2">
    <source>
        <dbReference type="ARBA" id="ARBA00023157"/>
    </source>
</evidence>
<feature type="disulfide bond" evidence="3">
    <location>
        <begin position="346"/>
        <end position="373"/>
    </location>
</feature>
<feature type="disulfide bond" evidence="3">
    <location>
        <begin position="406"/>
        <end position="433"/>
    </location>
</feature>
<proteinExistence type="predicted"/>
<keyword evidence="1" id="KW-0677">Repeat</keyword>
<evidence type="ECO:0000259" key="6">
    <source>
        <dbReference type="PROSITE" id="PS51390"/>
    </source>
</evidence>
<feature type="disulfide bond" evidence="3">
    <location>
        <begin position="1442"/>
        <end position="1469"/>
    </location>
</feature>
<feature type="domain" description="Sushi" evidence="5">
    <location>
        <begin position="817"/>
        <end position="889"/>
    </location>
</feature>
<feature type="disulfide bond" evidence="3">
    <location>
        <begin position="1383"/>
        <end position="1410"/>
    </location>
</feature>
<dbReference type="PROSITE" id="PS50923">
    <property type="entry name" value="SUSHI"/>
    <property type="match status" value="15"/>
</dbReference>
<feature type="compositionally biased region" description="Low complexity" evidence="4">
    <location>
        <begin position="683"/>
        <end position="702"/>
    </location>
</feature>
<feature type="domain" description="Sushi" evidence="5">
    <location>
        <begin position="1055"/>
        <end position="1122"/>
    </location>
</feature>
<dbReference type="FunFam" id="2.10.70.10:FF:000086">
    <property type="entry name" value="Hig-anchoring scaffold protein, isoform A"/>
    <property type="match status" value="1"/>
</dbReference>
<evidence type="ECO:0000256" key="4">
    <source>
        <dbReference type="SAM" id="MobiDB-lite"/>
    </source>
</evidence>
<dbReference type="Pfam" id="PF00095">
    <property type="entry name" value="WAP"/>
    <property type="match status" value="1"/>
</dbReference>
<feature type="domain" description="Sushi" evidence="5">
    <location>
        <begin position="1413"/>
        <end position="1471"/>
    </location>
</feature>
<feature type="domain" description="Sushi" evidence="5">
    <location>
        <begin position="318"/>
        <end position="375"/>
    </location>
</feature>
<dbReference type="InterPro" id="IPR008197">
    <property type="entry name" value="WAP_dom"/>
</dbReference>
<keyword evidence="2 3" id="KW-1015">Disulfide bond</keyword>
<dbReference type="Pfam" id="PF00084">
    <property type="entry name" value="Sushi"/>
    <property type="match status" value="14"/>
</dbReference>
<dbReference type="GO" id="GO:0030414">
    <property type="term" value="F:peptidase inhibitor activity"/>
    <property type="evidence" value="ECO:0007669"/>
    <property type="project" value="InterPro"/>
</dbReference>
<evidence type="ECO:0000256" key="3">
    <source>
        <dbReference type="PROSITE-ProRule" id="PRU00302"/>
    </source>
</evidence>
<gene>
    <name evidence="7" type="ORF">g.25304</name>
</gene>
<feature type="domain" description="Sushi" evidence="5">
    <location>
        <begin position="125"/>
        <end position="189"/>
    </location>
</feature>
<dbReference type="SUPFAM" id="SSF57535">
    <property type="entry name" value="Complement control module/SCR domain"/>
    <property type="match status" value="15"/>
</dbReference>
<feature type="domain" description="Sushi" evidence="5">
    <location>
        <begin position="376"/>
        <end position="435"/>
    </location>
</feature>
<dbReference type="InterPro" id="IPR035976">
    <property type="entry name" value="Sushi/SCR/CCP_sf"/>
</dbReference>
<feature type="region of interest" description="Disordered" evidence="4">
    <location>
        <begin position="62"/>
        <end position="81"/>
    </location>
</feature>
<feature type="domain" description="Sushi" evidence="5">
    <location>
        <begin position="564"/>
        <end position="635"/>
    </location>
</feature>
<evidence type="ECO:0000259" key="5">
    <source>
        <dbReference type="PROSITE" id="PS50923"/>
    </source>
</evidence>
<feature type="disulfide bond" evidence="3">
    <location>
        <begin position="860"/>
        <end position="887"/>
    </location>
</feature>